<feature type="domain" description="ABC transporter" evidence="5">
    <location>
        <begin position="2"/>
        <end position="235"/>
    </location>
</feature>
<dbReference type="InterPro" id="IPR017871">
    <property type="entry name" value="ABC_transporter-like_CS"/>
</dbReference>
<keyword evidence="2" id="KW-0813">Transport</keyword>
<dbReference type="InterPro" id="IPR027417">
    <property type="entry name" value="P-loop_NTPase"/>
</dbReference>
<dbReference type="GO" id="GO:0005524">
    <property type="term" value="F:ATP binding"/>
    <property type="evidence" value="ECO:0007669"/>
    <property type="project" value="UniProtKB-KW"/>
</dbReference>
<dbReference type="OrthoDB" id="9799337at2"/>
<sequence length="255" mass="28727">MIKINNIDFSYSSRKILENISFDILENNLIAILGNNGAGKSTLLKCINGINTLEKGTIYISGQDVLAMNRKEVAKRIAYVAQKNEGSRVTVFDTVLLGRRPYIKWDASDEDIKIVDKIIGQMGLEEFKLRYIDEISGGELQKVMLARALAQQPRLLLLDEPTSNLDPKNQYEVLSIVKNISKSNNIAVIIVIHDLNLALRYCDRFLFIKNKSVYSYGGIEVMTNDNIEFVYEMPVSVQSFNGVRMVIPMPQTGSL</sequence>
<evidence type="ECO:0000256" key="3">
    <source>
        <dbReference type="ARBA" id="ARBA00022741"/>
    </source>
</evidence>
<dbReference type="Gene3D" id="3.40.50.300">
    <property type="entry name" value="P-loop containing nucleotide triphosphate hydrolases"/>
    <property type="match status" value="1"/>
</dbReference>
<dbReference type="SUPFAM" id="SSF52540">
    <property type="entry name" value="P-loop containing nucleoside triphosphate hydrolases"/>
    <property type="match status" value="1"/>
</dbReference>
<keyword evidence="4 6" id="KW-0067">ATP-binding</keyword>
<evidence type="ECO:0000259" key="5">
    <source>
        <dbReference type="PROSITE" id="PS50893"/>
    </source>
</evidence>
<dbReference type="InterPro" id="IPR003439">
    <property type="entry name" value="ABC_transporter-like_ATP-bd"/>
</dbReference>
<evidence type="ECO:0000256" key="2">
    <source>
        <dbReference type="ARBA" id="ARBA00022448"/>
    </source>
</evidence>
<evidence type="ECO:0000313" key="6">
    <source>
        <dbReference type="EMBL" id="RDU25120.1"/>
    </source>
</evidence>
<comment type="caution">
    <text evidence="6">The sequence shown here is derived from an EMBL/GenBank/DDBJ whole genome shotgun (WGS) entry which is preliminary data.</text>
</comment>
<protein>
    <submittedName>
        <fullName evidence="6">ABC transporter ATP-binding protein</fullName>
    </submittedName>
</protein>
<reference evidence="6 7" key="1">
    <citation type="submission" date="2018-07" db="EMBL/GenBank/DDBJ databases">
        <title>Anaerosacharophilus polymeroproducens gen. nov. sp. nov., an anaerobic bacterium isolated from salt field.</title>
        <authorList>
            <person name="Kim W."/>
            <person name="Yang S.-H."/>
            <person name="Oh J."/>
            <person name="Lee J.-H."/>
            <person name="Kwon K.K."/>
        </authorList>
    </citation>
    <scope>NUCLEOTIDE SEQUENCE [LARGE SCALE GENOMIC DNA]</scope>
    <source>
        <strain evidence="6 7">MCWD5</strain>
    </source>
</reference>
<dbReference type="Pfam" id="PF00005">
    <property type="entry name" value="ABC_tran"/>
    <property type="match status" value="1"/>
</dbReference>
<dbReference type="FunFam" id="3.40.50.300:FF:000134">
    <property type="entry name" value="Iron-enterobactin ABC transporter ATP-binding protein"/>
    <property type="match status" value="1"/>
</dbReference>
<evidence type="ECO:0000313" key="7">
    <source>
        <dbReference type="Proteomes" id="UP000255036"/>
    </source>
</evidence>
<dbReference type="PROSITE" id="PS00211">
    <property type="entry name" value="ABC_TRANSPORTER_1"/>
    <property type="match status" value="1"/>
</dbReference>
<keyword evidence="3" id="KW-0547">Nucleotide-binding</keyword>
<dbReference type="CDD" id="cd03214">
    <property type="entry name" value="ABC_Iron-Siderophores_B12_Hemin"/>
    <property type="match status" value="1"/>
</dbReference>
<evidence type="ECO:0000256" key="1">
    <source>
        <dbReference type="ARBA" id="ARBA00005417"/>
    </source>
</evidence>
<dbReference type="InterPro" id="IPR050153">
    <property type="entry name" value="Metal_Ion_Import_ABC"/>
</dbReference>
<organism evidence="6 7">
    <name type="scientific">Anaerosacchariphilus polymeriproducens</name>
    <dbReference type="NCBI Taxonomy" id="1812858"/>
    <lineage>
        <taxon>Bacteria</taxon>
        <taxon>Bacillati</taxon>
        <taxon>Bacillota</taxon>
        <taxon>Clostridia</taxon>
        <taxon>Lachnospirales</taxon>
        <taxon>Lachnospiraceae</taxon>
        <taxon>Anaerosacchariphilus</taxon>
    </lineage>
</organism>
<gene>
    <name evidence="6" type="ORF">DWV06_01075</name>
</gene>
<dbReference type="GO" id="GO:0016887">
    <property type="term" value="F:ATP hydrolysis activity"/>
    <property type="evidence" value="ECO:0007669"/>
    <property type="project" value="InterPro"/>
</dbReference>
<dbReference type="RefSeq" id="WP_115480328.1">
    <property type="nucleotide sequence ID" value="NZ_QRCT01000007.1"/>
</dbReference>
<evidence type="ECO:0000256" key="4">
    <source>
        <dbReference type="ARBA" id="ARBA00022840"/>
    </source>
</evidence>
<name>A0A371B062_9FIRM</name>
<dbReference type="InterPro" id="IPR003593">
    <property type="entry name" value="AAA+_ATPase"/>
</dbReference>
<dbReference type="Proteomes" id="UP000255036">
    <property type="component" value="Unassembled WGS sequence"/>
</dbReference>
<comment type="similarity">
    <text evidence="1">Belongs to the ABC transporter superfamily.</text>
</comment>
<dbReference type="PANTHER" id="PTHR42734:SF6">
    <property type="entry name" value="MOLYBDATE IMPORT ATP-BINDING PROTEIN MOLC"/>
    <property type="match status" value="1"/>
</dbReference>
<dbReference type="EMBL" id="QRCT01000007">
    <property type="protein sequence ID" value="RDU25120.1"/>
    <property type="molecule type" value="Genomic_DNA"/>
</dbReference>
<proteinExistence type="inferred from homology"/>
<keyword evidence="7" id="KW-1185">Reference proteome</keyword>
<accession>A0A371B062</accession>
<dbReference type="AlphaFoldDB" id="A0A371B062"/>
<dbReference type="PANTHER" id="PTHR42734">
    <property type="entry name" value="METAL TRANSPORT SYSTEM ATP-BINDING PROTEIN TM_0124-RELATED"/>
    <property type="match status" value="1"/>
</dbReference>
<dbReference type="SMART" id="SM00382">
    <property type="entry name" value="AAA"/>
    <property type="match status" value="1"/>
</dbReference>
<dbReference type="PROSITE" id="PS50893">
    <property type="entry name" value="ABC_TRANSPORTER_2"/>
    <property type="match status" value="1"/>
</dbReference>